<dbReference type="PANTHER" id="PTHR40446">
    <property type="entry name" value="N-ACETYLGLUCOSAMINE-1-PHOSPHODIESTER ALPHA-N-ACETYLGLUCOSAMINIDASE"/>
    <property type="match status" value="1"/>
</dbReference>
<feature type="domain" description="Phosphodiester glycosidase" evidence="1">
    <location>
        <begin position="1005"/>
        <end position="1213"/>
    </location>
</feature>
<gene>
    <name evidence="2" type="ORF">PAT3040_00164</name>
</gene>
<protein>
    <recommendedName>
        <fullName evidence="1">Phosphodiester glycosidase domain-containing protein</fullName>
    </recommendedName>
</protein>
<keyword evidence="3" id="KW-1185">Reference proteome</keyword>
<reference evidence="2 3" key="1">
    <citation type="submission" date="2017-08" db="EMBL/GenBank/DDBJ databases">
        <title>Substantial Increase in Enzyme Production by Combined Drug-Resistance Mutations in Paenibacillus agaridevorans.</title>
        <authorList>
            <person name="Tanaka Y."/>
            <person name="Funane K."/>
            <person name="Hosaka T."/>
            <person name="Shiwa Y."/>
            <person name="Fujita N."/>
            <person name="Miyazaki T."/>
            <person name="Yoshikawa H."/>
            <person name="Murakami K."/>
            <person name="Kasahara K."/>
            <person name="Inaoka T."/>
            <person name="Hiraga Y."/>
            <person name="Ochi K."/>
        </authorList>
    </citation>
    <scope>NUCLEOTIDE SEQUENCE [LARGE SCALE GENOMIC DNA]</scope>
    <source>
        <strain evidence="2 3">T-3040</strain>
    </source>
</reference>
<dbReference type="InterPro" id="IPR018711">
    <property type="entry name" value="NAGPA"/>
</dbReference>
<dbReference type="Gene3D" id="2.160.20.110">
    <property type="match status" value="3"/>
</dbReference>
<dbReference type="Proteomes" id="UP000245202">
    <property type="component" value="Unassembled WGS sequence"/>
</dbReference>
<dbReference type="PANTHER" id="PTHR40446:SF2">
    <property type="entry name" value="N-ACETYLGLUCOSAMINE-1-PHOSPHODIESTER ALPHA-N-ACETYLGLUCOSAMINIDASE"/>
    <property type="match status" value="1"/>
</dbReference>
<sequence>MRMRRLRQTMFLLLSFILFMALLQPVPQRAHAESLSPSAIALASAADLEQLRTNLGGNYKLSADIALSGTFQPIPVFSGTLDGNGHIISGLTVAGSASQPRAAFIVDNYGLIEKIGFADVEVTSLDTNSSYWAAGVAARNLGTISEAFVTGEVSGGYRSAAIAVSNTGTIRHVYADAAVSAKVESGGLVAVSEAGSRLEGSYVVPNVQSADNNTGGITAYAYTGAVIRDNAVLSGTIISGGSNIGRIVGRLNGTPTLANNIASVEALVQGAAASGGTANNKHGQNATDAALGDPSLYESALGWDFGKLWRMSAVLDRPVLLNVSEQQSIELSTAADLEQLRTNPGLDYVLTADIALSGTFQPIPSFSGTLDGNGHVISGLTVAGSASQPKAAFIVDNYGVIERIGLTNVASTSLDANSTYWASGIAARNLGTIREAFVTGAVSGGYRGAAIAVSNSGTIRHVYADASVSARVESGGLVAVSEAGSRLESSYVVPDVESAESNTGGITAYAHTGAIIRDNAVLAGTIENGGSNIGRIVGRLNGTPTLANNIASAGALVQGSAVSGGTANNAQGLNATDVSLGDPWIYEETLGWNFSTIWRWSAALDRPVLRNVPEQQAIQLATAADLEQLRTNPGQDYVLAADIVLSGTFQPISSFSGTLDGNGHVISGLTVTGSVSQPKAAFVVDNHGVIERIGFADVDVTSLDTDSSYWAAGIAARNLGTIREAFVTGEVSGGYRSAAIAVSNTGTIRHVYADASVSARVESGGLVAVSESGSRLEGSYVVPDVSSAENNTGGVTAYAYTGAVIRGNAVLAGTINNTGGNIGRIAGRINGTPTLANNIASVNALVQGAAAAGGTASNGQGADATDQSLVSQAAYESTLGWNFGHIWVLDKEEGRPLLQSAPHAGQAYRPIVLSVLRDESITVSAGVVHRQMDFIDRYGQLQKANIIDVDLTRPDVSIIVGVKDNMIPPTDANGNYVRIEDSEGHDTIKATVAAQAATTLISGKKVVAGVNGEFYTEQGPEGHMIKDGSSVINGVRISGVDGKNYPLHGFFGIKDDGTPVIGTYDEDWADVKDELYQASGGQYWMVKDGEVQDFRGQVIASPSHPDYDEQTYYRHNARHPRTAVGIRSDGSVFFVVVDGRGADGSTGFYIEELGRYMKELGAYQALNMDGGGSSTSVTINGSGGYDINNTPINKVDGINTPGVPREVFSGLLVVVDEP</sequence>
<evidence type="ECO:0000313" key="3">
    <source>
        <dbReference type="Proteomes" id="UP000245202"/>
    </source>
</evidence>
<dbReference type="RefSeq" id="WP_181376370.1">
    <property type="nucleotide sequence ID" value="NZ_BDQX01000016.1"/>
</dbReference>
<dbReference type="AlphaFoldDB" id="A0A2R5EGI9"/>
<name>A0A2R5EGI9_9BACL</name>
<organism evidence="2 3">
    <name type="scientific">Paenibacillus agaridevorans</name>
    <dbReference type="NCBI Taxonomy" id="171404"/>
    <lineage>
        <taxon>Bacteria</taxon>
        <taxon>Bacillati</taxon>
        <taxon>Bacillota</taxon>
        <taxon>Bacilli</taxon>
        <taxon>Bacillales</taxon>
        <taxon>Paenibacillaceae</taxon>
        <taxon>Paenibacillus</taxon>
    </lineage>
</organism>
<dbReference type="Pfam" id="PF09992">
    <property type="entry name" value="NAGPA"/>
    <property type="match status" value="1"/>
</dbReference>
<accession>A0A2R5EGI9</accession>
<comment type="caution">
    <text evidence="2">The sequence shown here is derived from an EMBL/GenBank/DDBJ whole genome shotgun (WGS) entry which is preliminary data.</text>
</comment>
<proteinExistence type="predicted"/>
<dbReference type="EMBL" id="BDQX01000016">
    <property type="protein sequence ID" value="GBG05680.1"/>
    <property type="molecule type" value="Genomic_DNA"/>
</dbReference>
<evidence type="ECO:0000313" key="2">
    <source>
        <dbReference type="EMBL" id="GBG05680.1"/>
    </source>
</evidence>
<evidence type="ECO:0000259" key="1">
    <source>
        <dbReference type="Pfam" id="PF09992"/>
    </source>
</evidence>